<feature type="compositionally biased region" description="Low complexity" evidence="2">
    <location>
        <begin position="594"/>
        <end position="603"/>
    </location>
</feature>
<dbReference type="EMBL" id="BDGG01000004">
    <property type="protein sequence ID" value="GAU97657.1"/>
    <property type="molecule type" value="Genomic_DNA"/>
</dbReference>
<reference evidence="4 5" key="1">
    <citation type="journal article" date="2016" name="Nat. Commun.">
        <title>Extremotolerant tardigrade genome and improved radiotolerance of human cultured cells by tardigrade-unique protein.</title>
        <authorList>
            <person name="Hashimoto T."/>
            <person name="Horikawa D.D."/>
            <person name="Saito Y."/>
            <person name="Kuwahara H."/>
            <person name="Kozuka-Hata H."/>
            <person name="Shin-I T."/>
            <person name="Minakuchi Y."/>
            <person name="Ohishi K."/>
            <person name="Motoyama A."/>
            <person name="Aizu T."/>
            <person name="Enomoto A."/>
            <person name="Kondo K."/>
            <person name="Tanaka S."/>
            <person name="Hara Y."/>
            <person name="Koshikawa S."/>
            <person name="Sagara H."/>
            <person name="Miura T."/>
            <person name="Yokobori S."/>
            <person name="Miyagawa K."/>
            <person name="Suzuki Y."/>
            <person name="Kubo T."/>
            <person name="Oyama M."/>
            <person name="Kohara Y."/>
            <person name="Fujiyama A."/>
            <person name="Arakawa K."/>
            <person name="Katayama T."/>
            <person name="Toyoda A."/>
            <person name="Kunieda T."/>
        </authorList>
    </citation>
    <scope>NUCLEOTIDE SEQUENCE [LARGE SCALE GENOMIC DNA]</scope>
    <source>
        <strain evidence="4 5">YOKOZUNA-1</strain>
    </source>
</reference>
<dbReference type="PANTHER" id="PTHR22957">
    <property type="entry name" value="TBC1 DOMAIN FAMILY MEMBER GTPASE-ACTIVATING PROTEIN"/>
    <property type="match status" value="1"/>
</dbReference>
<sequence length="635" mass="72995">MNSELEKPEVTVIKCWDAVNVLMPKLAHSAAIAVPEKVIGSLSVVSKERLGTSLEWSPWKEALLSEDGTYAEQVNCTMFSTKTGSYRIPHVSIDIEDVKCFKVHGDEVDGAPVRLTFITNDGTSHSTLELDDMGYQELIAFLQERLMIERSVKDPHLCLVRDRRGRQRRQDLYDIPNQSAHFLQRFAKSPVTTAFLGLSKVHSMLMTAVDVLAPPMMEDGGPHGAMDTHRIPDFQLPPISMNNLQTTSNDDQDFEVISIKPPLELPPRHTVHRRAPLTATEWKSFFDSEGRITDEHAAEVKDIVFRGGVDVSLRKEVWKYLLGYYDWNATMEERRGKRELLAADYYRMKSQWSTISPEQEKRFSIWRERKDLIEKDVHRTDRNHPFFEGKSAALKVMNELLMTYCMLNFDLGYVQGMSDLLTPVMVIMEGDEVDTFWTFCGLMDSITHNFDMEKLMKELDHLSTLMKYLDPSLKRYIDANDPKLYFCFRWLLVHFKREFSFEDVMRLWEVLWTGRPCKNFHLLVAYAILDTEKNTLVENKFSSTEILRHINDLAMTINLEKTLELAESIYLQLIGAEELPSSIRKIIGLPIRQESSSENSPSRSSREPSKATESQRLNKTAGSPGAFEDHVFESS</sequence>
<organism evidence="4 5">
    <name type="scientific">Ramazzottius varieornatus</name>
    <name type="common">Water bear</name>
    <name type="synonym">Tardigrade</name>
    <dbReference type="NCBI Taxonomy" id="947166"/>
    <lineage>
        <taxon>Eukaryota</taxon>
        <taxon>Metazoa</taxon>
        <taxon>Ecdysozoa</taxon>
        <taxon>Tardigrada</taxon>
        <taxon>Eutardigrada</taxon>
        <taxon>Parachela</taxon>
        <taxon>Hypsibioidea</taxon>
        <taxon>Ramazzottiidae</taxon>
        <taxon>Ramazzottius</taxon>
    </lineage>
</organism>
<evidence type="ECO:0000259" key="3">
    <source>
        <dbReference type="PROSITE" id="PS50086"/>
    </source>
</evidence>
<dbReference type="Proteomes" id="UP000186922">
    <property type="component" value="Unassembled WGS sequence"/>
</dbReference>
<protein>
    <recommendedName>
        <fullName evidence="3">Rab-GAP TBC domain-containing protein</fullName>
    </recommendedName>
</protein>
<keyword evidence="5" id="KW-1185">Reference proteome</keyword>
<feature type="region of interest" description="Disordered" evidence="2">
    <location>
        <begin position="593"/>
        <end position="635"/>
    </location>
</feature>
<keyword evidence="1" id="KW-0343">GTPase activation</keyword>
<dbReference type="Gene3D" id="1.10.472.80">
    <property type="entry name" value="Ypt/Rab-GAP domain of gyp1p, domain 3"/>
    <property type="match status" value="1"/>
</dbReference>
<dbReference type="AlphaFoldDB" id="A0A1D1VD46"/>
<dbReference type="PANTHER" id="PTHR22957:SF645">
    <property type="entry name" value="LD27216P"/>
    <property type="match status" value="1"/>
</dbReference>
<feature type="compositionally biased region" description="Polar residues" evidence="2">
    <location>
        <begin position="611"/>
        <end position="621"/>
    </location>
</feature>
<name>A0A1D1VD46_RAMVA</name>
<evidence type="ECO:0000256" key="2">
    <source>
        <dbReference type="SAM" id="MobiDB-lite"/>
    </source>
</evidence>
<comment type="caution">
    <text evidence="4">The sequence shown here is derived from an EMBL/GenBank/DDBJ whole genome shotgun (WGS) entry which is preliminary data.</text>
</comment>
<dbReference type="SMART" id="SM00164">
    <property type="entry name" value="TBC"/>
    <property type="match status" value="1"/>
</dbReference>
<accession>A0A1D1VD46</accession>
<proteinExistence type="predicted"/>
<gene>
    <name evidence="4" type="primary">RvY_08916-1</name>
    <name evidence="4" type="synonym">RvY_08916.1</name>
    <name evidence="4" type="ORF">RvY_08916</name>
</gene>
<dbReference type="Pfam" id="PF00566">
    <property type="entry name" value="RabGAP-TBC"/>
    <property type="match status" value="1"/>
</dbReference>
<dbReference type="InterPro" id="IPR035969">
    <property type="entry name" value="Rab-GAP_TBC_sf"/>
</dbReference>
<dbReference type="PROSITE" id="PS50086">
    <property type="entry name" value="TBC_RABGAP"/>
    <property type="match status" value="1"/>
</dbReference>
<evidence type="ECO:0000313" key="4">
    <source>
        <dbReference type="EMBL" id="GAU97657.1"/>
    </source>
</evidence>
<dbReference type="Gene3D" id="1.10.8.270">
    <property type="entry name" value="putative rabgap domain of human tbc1 domain family member 14 like domains"/>
    <property type="match status" value="1"/>
</dbReference>
<evidence type="ECO:0000313" key="5">
    <source>
        <dbReference type="Proteomes" id="UP000186922"/>
    </source>
</evidence>
<dbReference type="SUPFAM" id="SSF47923">
    <property type="entry name" value="Ypt/Rab-GAP domain of gyp1p"/>
    <property type="match status" value="2"/>
</dbReference>
<dbReference type="InterPro" id="IPR000195">
    <property type="entry name" value="Rab-GAP-TBC_dom"/>
</dbReference>
<dbReference type="OrthoDB" id="10264062at2759"/>
<dbReference type="GO" id="GO:0005096">
    <property type="term" value="F:GTPase activator activity"/>
    <property type="evidence" value="ECO:0007669"/>
    <property type="project" value="UniProtKB-KW"/>
</dbReference>
<dbReference type="STRING" id="947166.A0A1D1VD46"/>
<evidence type="ECO:0000256" key="1">
    <source>
        <dbReference type="ARBA" id="ARBA00022468"/>
    </source>
</evidence>
<feature type="domain" description="Rab-GAP TBC" evidence="3">
    <location>
        <begin position="308"/>
        <end position="515"/>
    </location>
</feature>